<accession>C5R8A2</accession>
<reference evidence="1 2" key="1">
    <citation type="submission" date="2009-04" db="EMBL/GenBank/DDBJ databases">
        <authorList>
            <person name="Qin X."/>
            <person name="Bachman B."/>
            <person name="Battles P."/>
            <person name="Bell A."/>
            <person name="Bess C."/>
            <person name="Bickham C."/>
            <person name="Chaboub L."/>
            <person name="Chen D."/>
            <person name="Coyle M."/>
            <person name="Deiros D.R."/>
            <person name="Dinh H."/>
            <person name="Forbes L."/>
            <person name="Fowler G."/>
            <person name="Francisco L."/>
            <person name="Fu Q."/>
            <person name="Gubbala S."/>
            <person name="Hale W."/>
            <person name="Han Y."/>
            <person name="Hemphill L."/>
            <person name="Highlander S.K."/>
            <person name="Hirani K."/>
            <person name="Hogues M."/>
            <person name="Jackson L."/>
            <person name="Jakkamsetti A."/>
            <person name="Javaid M."/>
            <person name="Jiang H."/>
            <person name="Korchina V."/>
            <person name="Kovar C."/>
            <person name="Lara F."/>
            <person name="Lee S."/>
            <person name="Mata R."/>
            <person name="Mathew T."/>
            <person name="Moen C."/>
            <person name="Morales K."/>
            <person name="Munidasa M."/>
            <person name="Nazareth L."/>
            <person name="Ngo R."/>
            <person name="Nguyen L."/>
            <person name="Okwuonu G."/>
            <person name="Ongeri F."/>
            <person name="Patil S."/>
            <person name="Petrosino J."/>
            <person name="Pham C."/>
            <person name="Pham P."/>
            <person name="Pu L.-L."/>
            <person name="Puazo M."/>
            <person name="Raj R."/>
            <person name="Reid J."/>
            <person name="Rouhana J."/>
            <person name="Saada N."/>
            <person name="Shang Y."/>
            <person name="Simmons D."/>
            <person name="Thornton R."/>
            <person name="Warren J."/>
            <person name="Weissenberger G."/>
            <person name="Zhang J."/>
            <person name="Zhang L."/>
            <person name="Zhou C."/>
            <person name="Zhu D."/>
            <person name="Muzny D."/>
            <person name="Worley K."/>
            <person name="Gibbs R."/>
        </authorList>
    </citation>
    <scope>NUCLEOTIDE SEQUENCE [LARGE SCALE GENOMIC DNA]</scope>
    <source>
        <strain evidence="1 2">ATCC 33313</strain>
    </source>
</reference>
<protein>
    <submittedName>
        <fullName evidence="1">Uncharacterized protein</fullName>
    </submittedName>
</protein>
<organism evidence="1 2">
    <name type="scientific">Weissella paramesenteroides ATCC 33313</name>
    <dbReference type="NCBI Taxonomy" id="585506"/>
    <lineage>
        <taxon>Bacteria</taxon>
        <taxon>Bacillati</taxon>
        <taxon>Bacillota</taxon>
        <taxon>Bacilli</taxon>
        <taxon>Lactobacillales</taxon>
        <taxon>Lactobacillaceae</taxon>
        <taxon>Weissella</taxon>
    </lineage>
</organism>
<comment type="caution">
    <text evidence="1">The sequence shown here is derived from an EMBL/GenBank/DDBJ whole genome shotgun (WGS) entry which is preliminary data.</text>
</comment>
<keyword evidence="2" id="KW-1185">Reference proteome</keyword>
<evidence type="ECO:0000313" key="1">
    <source>
        <dbReference type="EMBL" id="EER75686.1"/>
    </source>
</evidence>
<dbReference type="EMBL" id="ACKU01000004">
    <property type="protein sequence ID" value="EER75686.1"/>
    <property type="molecule type" value="Genomic_DNA"/>
</dbReference>
<sequence>MELQEAAKELDKLAMAVAESAINNTETYSEAITYVYESKSARYRTDAEKALLRLVVNVINQQALEARIR</sequence>
<dbReference type="Proteomes" id="UP000004528">
    <property type="component" value="Unassembled WGS sequence"/>
</dbReference>
<proteinExistence type="predicted"/>
<dbReference type="HOGENOM" id="CLU_2774934_0_0_9"/>
<name>C5R8A2_WEIPA</name>
<dbReference type="AlphaFoldDB" id="C5R8A2"/>
<evidence type="ECO:0000313" key="2">
    <source>
        <dbReference type="Proteomes" id="UP000004528"/>
    </source>
</evidence>
<dbReference type="STRING" id="585506.HMPREF0877_0197"/>
<dbReference type="RefSeq" id="WP_002829132.1">
    <property type="nucleotide sequence ID" value="NZ_GG697136.1"/>
</dbReference>
<gene>
    <name evidence="1" type="ORF">HMPREF0877_0197</name>
</gene>